<evidence type="ECO:0000313" key="3">
    <source>
        <dbReference type="Proteomes" id="UP001593940"/>
    </source>
</evidence>
<keyword evidence="1" id="KW-1133">Transmembrane helix</keyword>
<dbReference type="Proteomes" id="UP001593940">
    <property type="component" value="Unassembled WGS sequence"/>
</dbReference>
<reference evidence="2 3" key="1">
    <citation type="submission" date="2024-09" db="EMBL/GenBank/DDBJ databases">
        <title>Nodulacao em especies de Leguminosae Basais da Amazonia e Caracterizacao dos Rizobios e Bacterias Associadas aos Nodulos.</title>
        <authorList>
            <person name="Jambeiro I.C.A."/>
            <person name="Lopes I.S."/>
            <person name="Aguiar E.R.G.R."/>
            <person name="Santos A.F.J."/>
            <person name="Dos Santos J.M.F."/>
            <person name="Gross E."/>
        </authorList>
    </citation>
    <scope>NUCLEOTIDE SEQUENCE [LARGE SCALE GENOMIC DNA]</scope>
    <source>
        <strain evidence="2 3">BRUESC1165</strain>
    </source>
</reference>
<protein>
    <submittedName>
        <fullName evidence="2">Uncharacterized protein</fullName>
    </submittedName>
</protein>
<organism evidence="2 3">
    <name type="scientific">Microvirga arabica</name>
    <dbReference type="NCBI Taxonomy" id="1128671"/>
    <lineage>
        <taxon>Bacteria</taxon>
        <taxon>Pseudomonadati</taxon>
        <taxon>Pseudomonadota</taxon>
        <taxon>Alphaproteobacteria</taxon>
        <taxon>Hyphomicrobiales</taxon>
        <taxon>Methylobacteriaceae</taxon>
        <taxon>Microvirga</taxon>
    </lineage>
</organism>
<sequence length="72" mass="7290">MNAAFGTLALQLVAVALCAYGIAVILEIAALAAAAAITGDLADLQGPRSIALFGAWLALSVQLARAWILGRP</sequence>
<proteinExistence type="predicted"/>
<evidence type="ECO:0000256" key="1">
    <source>
        <dbReference type="SAM" id="Phobius"/>
    </source>
</evidence>
<evidence type="ECO:0000313" key="2">
    <source>
        <dbReference type="EMBL" id="MFC1460472.1"/>
    </source>
</evidence>
<keyword evidence="1" id="KW-0472">Membrane</keyword>
<keyword evidence="1" id="KW-0812">Transmembrane</keyword>
<gene>
    <name evidence="2" type="ORF">ACETIH_27920</name>
</gene>
<comment type="caution">
    <text evidence="2">The sequence shown here is derived from an EMBL/GenBank/DDBJ whole genome shotgun (WGS) entry which is preliminary data.</text>
</comment>
<dbReference type="RefSeq" id="WP_377031708.1">
    <property type="nucleotide sequence ID" value="NZ_JBHOMY010000122.1"/>
</dbReference>
<dbReference type="EMBL" id="JBHOMY010000122">
    <property type="protein sequence ID" value="MFC1460472.1"/>
    <property type="molecule type" value="Genomic_DNA"/>
</dbReference>
<feature type="transmembrane region" description="Helical" evidence="1">
    <location>
        <begin position="50"/>
        <end position="68"/>
    </location>
</feature>
<accession>A0ABV6YHH6</accession>
<name>A0ABV6YHH6_9HYPH</name>
<keyword evidence="3" id="KW-1185">Reference proteome</keyword>